<keyword evidence="3" id="KW-1185">Reference proteome</keyword>
<name>E8V2U0_TERSS</name>
<sequence>MRWLALVLVGLALGAQAQDQEGFGKLDSSPPNGKTAEEIIASFGVKEAQFAEARSNYTFRQSVRFQTINDDTNKPDGEYFQVTDVGLNKDGSRNENVVFAPQNTIERLILERKDFDDLEHRLPFVLTTADLPQYDVTYVGKQKVDEIDTYVFDAAPKVMEKNKRYFKGRVWVDQQDLQIVLISGKNVPDDLRKGHESLSPPFTTYYEQVDGKYWFPTYTKAEGTLHFAAANGSMSQDVRVRDVVKYTDYKQFRSSARIIYNGQDITDKKETDPQKPDPKK</sequence>
<feature type="chain" id="PRO_5003232998" description="Outer membrane lipoprotein-sorting protein" evidence="1">
    <location>
        <begin position="18"/>
        <end position="280"/>
    </location>
</feature>
<evidence type="ECO:0008006" key="4">
    <source>
        <dbReference type="Google" id="ProtNLM"/>
    </source>
</evidence>
<dbReference type="STRING" id="401053.AciPR4_3888"/>
<dbReference type="AlphaFoldDB" id="E8V2U0"/>
<reference evidence="2 3" key="1">
    <citation type="journal article" date="2012" name="Stand. Genomic Sci.">
        <title>Complete genome sequence of Terriglobus saanensis type strain SP1PR4(T), an Acidobacteria from tundra soil.</title>
        <authorList>
            <person name="Rawat S.R."/>
            <person name="Mannisto M.K."/>
            <person name="Starovoytov V."/>
            <person name="Goodwin L."/>
            <person name="Nolan M."/>
            <person name="Hauser L."/>
            <person name="Land M."/>
            <person name="Davenport K.W."/>
            <person name="Woyke T."/>
            <person name="Haggblom M.M."/>
        </authorList>
    </citation>
    <scope>NUCLEOTIDE SEQUENCE</scope>
    <source>
        <strain evidence="3">ATCC BAA-1853 / DSM 23119 / SP1PR4</strain>
    </source>
</reference>
<dbReference type="EMBL" id="CP002467">
    <property type="protein sequence ID" value="ADV84637.1"/>
    <property type="molecule type" value="Genomic_DNA"/>
</dbReference>
<dbReference type="OrthoDB" id="109363at2"/>
<keyword evidence="1" id="KW-0732">Signal</keyword>
<feature type="signal peptide" evidence="1">
    <location>
        <begin position="1"/>
        <end position="17"/>
    </location>
</feature>
<dbReference type="Gene3D" id="2.50.20.10">
    <property type="entry name" value="Lipoprotein localisation LolA/LolB/LppX"/>
    <property type="match status" value="1"/>
</dbReference>
<dbReference type="RefSeq" id="WP_013570367.1">
    <property type="nucleotide sequence ID" value="NC_014963.1"/>
</dbReference>
<dbReference type="eggNOG" id="ENOG502ZAI9">
    <property type="taxonomic scope" value="Bacteria"/>
</dbReference>
<organism evidence="2 3">
    <name type="scientific">Terriglobus saanensis (strain ATCC BAA-1853 / DSM 23119 / SP1PR4)</name>
    <dbReference type="NCBI Taxonomy" id="401053"/>
    <lineage>
        <taxon>Bacteria</taxon>
        <taxon>Pseudomonadati</taxon>
        <taxon>Acidobacteriota</taxon>
        <taxon>Terriglobia</taxon>
        <taxon>Terriglobales</taxon>
        <taxon>Acidobacteriaceae</taxon>
        <taxon>Terriglobus</taxon>
    </lineage>
</organism>
<dbReference type="Proteomes" id="UP000006844">
    <property type="component" value="Chromosome"/>
</dbReference>
<protein>
    <recommendedName>
        <fullName evidence="4">Outer membrane lipoprotein-sorting protein</fullName>
    </recommendedName>
</protein>
<dbReference type="HOGENOM" id="CLU_070295_0_0_0"/>
<dbReference type="KEGG" id="tsa:AciPR4_3888"/>
<gene>
    <name evidence="2" type="ordered locus">AciPR4_3888</name>
</gene>
<proteinExistence type="predicted"/>
<accession>E8V2U0</accession>
<evidence type="ECO:0000313" key="3">
    <source>
        <dbReference type="Proteomes" id="UP000006844"/>
    </source>
</evidence>
<evidence type="ECO:0000256" key="1">
    <source>
        <dbReference type="SAM" id="SignalP"/>
    </source>
</evidence>
<evidence type="ECO:0000313" key="2">
    <source>
        <dbReference type="EMBL" id="ADV84637.1"/>
    </source>
</evidence>